<name>A0A2T8F9E7_9ACTN</name>
<gene>
    <name evidence="1" type="ORF">DDE18_12795</name>
</gene>
<comment type="caution">
    <text evidence="1">The sequence shown here is derived from an EMBL/GenBank/DDBJ whole genome shotgun (WGS) entry which is preliminary data.</text>
</comment>
<dbReference type="Gene3D" id="3.30.870.10">
    <property type="entry name" value="Endonuclease Chain A"/>
    <property type="match status" value="1"/>
</dbReference>
<dbReference type="EMBL" id="QDGZ01000005">
    <property type="protein sequence ID" value="PVG82354.1"/>
    <property type="molecule type" value="Genomic_DNA"/>
</dbReference>
<accession>A0A2T8F9E7</accession>
<dbReference type="PANTHER" id="PTHR34293">
    <property type="entry name" value="HTH-TYPE TRANSCRIPTIONAL REGULATOR TRMBL2"/>
    <property type="match status" value="1"/>
</dbReference>
<organism evidence="1 2">
    <name type="scientific">Nocardioides gansuensis</name>
    <dbReference type="NCBI Taxonomy" id="2138300"/>
    <lineage>
        <taxon>Bacteria</taxon>
        <taxon>Bacillati</taxon>
        <taxon>Actinomycetota</taxon>
        <taxon>Actinomycetes</taxon>
        <taxon>Propionibacteriales</taxon>
        <taxon>Nocardioidaceae</taxon>
        <taxon>Nocardioides</taxon>
    </lineage>
</organism>
<dbReference type="OrthoDB" id="4266042at2"/>
<dbReference type="RefSeq" id="WP_116572658.1">
    <property type="nucleotide sequence ID" value="NZ_QDGZ01000005.1"/>
</dbReference>
<dbReference type="AlphaFoldDB" id="A0A2T8F9E7"/>
<sequence>MPEHAARRELFTTAATDLYEEIVAQAGLCVDDPTIAEGGPQKTAFDLLVELGLVVRDPGGERWLPVDPAAVQSRVVTPLGQEGTRLIAESAAWAEAFGALSHSWRRSPESVRGPFTEIRGVPAILAFITSQVAEVEQELLTAQPQTGRDARQLAEAIERESEALRRGVKMRTLYQHSARRHAVTHKYVAAVTAEGAEVRTLDEFFNRMLVFDRRLAMIPGHDSLNMAVVIREPSIVAYLVDIFERSWERARPFINRDTTLLEDIAAEQRAMTIRMLIEGYADPAGAKRVGVSTRTYAGYVADLKEEFEVETRFQLGYVLGQRGVSGQELADRDD</sequence>
<dbReference type="Proteomes" id="UP000246018">
    <property type="component" value="Unassembled WGS sequence"/>
</dbReference>
<dbReference type="PANTHER" id="PTHR34293:SF1">
    <property type="entry name" value="HTH-TYPE TRANSCRIPTIONAL REGULATOR TRMBL2"/>
    <property type="match status" value="1"/>
</dbReference>
<evidence type="ECO:0000313" key="1">
    <source>
        <dbReference type="EMBL" id="PVG82354.1"/>
    </source>
</evidence>
<keyword evidence="2" id="KW-1185">Reference proteome</keyword>
<dbReference type="SUPFAM" id="SSF56024">
    <property type="entry name" value="Phospholipase D/nuclease"/>
    <property type="match status" value="1"/>
</dbReference>
<evidence type="ECO:0000313" key="2">
    <source>
        <dbReference type="Proteomes" id="UP000246018"/>
    </source>
</evidence>
<dbReference type="InterPro" id="IPR051797">
    <property type="entry name" value="TrmB-like"/>
</dbReference>
<proteinExistence type="predicted"/>
<reference evidence="1 2" key="1">
    <citation type="submission" date="2018-04" db="EMBL/GenBank/DDBJ databases">
        <title>Genome of Nocardioides gansuensis WSJ-1.</title>
        <authorList>
            <person name="Wu S."/>
            <person name="Wang G."/>
        </authorList>
    </citation>
    <scope>NUCLEOTIDE SEQUENCE [LARGE SCALE GENOMIC DNA]</scope>
    <source>
        <strain evidence="1 2">WSJ-1</strain>
    </source>
</reference>
<protein>
    <submittedName>
        <fullName evidence="1">LuxR family transcriptional regulator</fullName>
    </submittedName>
</protein>